<comment type="caution">
    <text evidence="1">The sequence shown here is derived from an EMBL/GenBank/DDBJ whole genome shotgun (WGS) entry which is preliminary data.</text>
</comment>
<keyword evidence="2" id="KW-1185">Reference proteome</keyword>
<evidence type="ECO:0000313" key="1">
    <source>
        <dbReference type="EMBL" id="RNA18615.1"/>
    </source>
</evidence>
<name>A0A3M7R5U6_BRAPC</name>
<accession>A0A3M7R5U6</accession>
<dbReference type="Proteomes" id="UP000276133">
    <property type="component" value="Unassembled WGS sequence"/>
</dbReference>
<proteinExistence type="predicted"/>
<evidence type="ECO:0000313" key="2">
    <source>
        <dbReference type="Proteomes" id="UP000276133"/>
    </source>
</evidence>
<organism evidence="1 2">
    <name type="scientific">Brachionus plicatilis</name>
    <name type="common">Marine rotifer</name>
    <name type="synonym">Brachionus muelleri</name>
    <dbReference type="NCBI Taxonomy" id="10195"/>
    <lineage>
        <taxon>Eukaryota</taxon>
        <taxon>Metazoa</taxon>
        <taxon>Spiralia</taxon>
        <taxon>Gnathifera</taxon>
        <taxon>Rotifera</taxon>
        <taxon>Eurotatoria</taxon>
        <taxon>Monogononta</taxon>
        <taxon>Pseudotrocha</taxon>
        <taxon>Ploima</taxon>
        <taxon>Brachionidae</taxon>
        <taxon>Brachionus</taxon>
    </lineage>
</organism>
<gene>
    <name evidence="1" type="ORF">BpHYR1_013305</name>
</gene>
<dbReference type="AlphaFoldDB" id="A0A3M7R5U6"/>
<protein>
    <submittedName>
        <fullName evidence="1">Uncharacterized protein</fullName>
    </submittedName>
</protein>
<reference evidence="1 2" key="1">
    <citation type="journal article" date="2018" name="Sci. Rep.">
        <title>Genomic signatures of local adaptation to the degree of environmental predictability in rotifers.</title>
        <authorList>
            <person name="Franch-Gras L."/>
            <person name="Hahn C."/>
            <person name="Garcia-Roger E.M."/>
            <person name="Carmona M.J."/>
            <person name="Serra M."/>
            <person name="Gomez A."/>
        </authorList>
    </citation>
    <scope>NUCLEOTIDE SEQUENCE [LARGE SCALE GENOMIC DNA]</scope>
    <source>
        <strain evidence="1">HYR1</strain>
    </source>
</reference>
<sequence length="151" mass="17892">MGLKISKCGVKISFQIWTVDRFEKLTEQKLIVVNPYKKAIRKRLENTNKNINKLECWKTKTWPCRLSPSYQPIDFSMRNQKINYSLFSERGTIFRKWYRDCSNLFCSVADNRSIKSRLLNKFQVISIKTINDLGKYLLHSSVNRSAFELKN</sequence>
<dbReference type="EMBL" id="REGN01004204">
    <property type="protein sequence ID" value="RNA18615.1"/>
    <property type="molecule type" value="Genomic_DNA"/>
</dbReference>